<accession>A0A8S9LX88</accession>
<organism evidence="1">
    <name type="scientific">Brassica cretica</name>
    <name type="common">Mustard</name>
    <dbReference type="NCBI Taxonomy" id="69181"/>
    <lineage>
        <taxon>Eukaryota</taxon>
        <taxon>Viridiplantae</taxon>
        <taxon>Streptophyta</taxon>
        <taxon>Embryophyta</taxon>
        <taxon>Tracheophyta</taxon>
        <taxon>Spermatophyta</taxon>
        <taxon>Magnoliopsida</taxon>
        <taxon>eudicotyledons</taxon>
        <taxon>Gunneridae</taxon>
        <taxon>Pentapetalae</taxon>
        <taxon>rosids</taxon>
        <taxon>malvids</taxon>
        <taxon>Brassicales</taxon>
        <taxon>Brassicaceae</taxon>
        <taxon>Brassiceae</taxon>
        <taxon>Brassica</taxon>
    </lineage>
</organism>
<name>A0A8S9LX88_BRACR</name>
<sequence>MGSYSSFIWFSSERMRTYDYILAMWEEENHFTEDESSDFDSPERPRQIIRVSTKLAETIQKHRRRLAFNFFHADQQGTMFPCKHKSMEANHFKLVSRLMTSVEEDRLLYFSPGINGSNSDKTLKFRMRTYDYILAMWEEENHFTEDESSDFDSPERPRQIIRVSTKLAETIQKHRRRLAFNFFHADQQGTMFPCKHKSMEANHFKLVSRLMTSVEEDRLFYFSPGINGSNSDKTLKFVTSGLSSQKSSASEIC</sequence>
<evidence type="ECO:0000313" key="1">
    <source>
        <dbReference type="EMBL" id="KAF2612560.1"/>
    </source>
</evidence>
<proteinExistence type="predicted"/>
<comment type="caution">
    <text evidence="1">The sequence shown here is derived from an EMBL/GenBank/DDBJ whole genome shotgun (WGS) entry which is preliminary data.</text>
</comment>
<reference evidence="1" key="1">
    <citation type="submission" date="2019-12" db="EMBL/GenBank/DDBJ databases">
        <title>Genome sequencing and annotation of Brassica cretica.</title>
        <authorList>
            <person name="Studholme D.J."/>
            <person name="Sarris P.F."/>
        </authorList>
    </citation>
    <scope>NUCLEOTIDE SEQUENCE</scope>
    <source>
        <strain evidence="1">PFS-102/07</strain>
        <tissue evidence="1">Leaf</tissue>
    </source>
</reference>
<protein>
    <submittedName>
        <fullName evidence="1">Uncharacterized protein</fullName>
    </submittedName>
</protein>
<dbReference type="EMBL" id="QGKY02000089">
    <property type="protein sequence ID" value="KAF2612560.1"/>
    <property type="molecule type" value="Genomic_DNA"/>
</dbReference>
<gene>
    <name evidence="1" type="ORF">F2Q70_00012383</name>
</gene>
<dbReference type="AlphaFoldDB" id="A0A8S9LX88"/>